<comment type="similarity">
    <text evidence="7">Belongs to the PINc/VapC protein family.</text>
</comment>
<evidence type="ECO:0000256" key="4">
    <source>
        <dbReference type="ARBA" id="ARBA00022723"/>
    </source>
</evidence>
<evidence type="ECO:0000256" key="1">
    <source>
        <dbReference type="ARBA" id="ARBA00001946"/>
    </source>
</evidence>
<keyword evidence="5" id="KW-0378">Hydrolase</keyword>
<dbReference type="InterPro" id="IPR050556">
    <property type="entry name" value="Type_II_TA_system_RNase"/>
</dbReference>
<sequence length="131" mass="15119">MILDSDILIYFLKGRKEIVREVLKIPQDQLFITRINYTELLYGAYNSQRVEKNLQKIVPFLDNFTLLEFDQEASVIFAQQKAKLKKSGNIIADMDLMIASIALANHQPLYTNNVKHFERIEGLSLKTSISL</sequence>
<evidence type="ECO:0000313" key="9">
    <source>
        <dbReference type="EMBL" id="SFV60483.1"/>
    </source>
</evidence>
<dbReference type="Pfam" id="PF01850">
    <property type="entry name" value="PIN"/>
    <property type="match status" value="1"/>
</dbReference>
<evidence type="ECO:0000256" key="3">
    <source>
        <dbReference type="ARBA" id="ARBA00022722"/>
    </source>
</evidence>
<name>A0A1W1C408_9ZZZZ</name>
<protein>
    <submittedName>
        <fullName evidence="9">VapC toxin protein</fullName>
    </submittedName>
</protein>
<dbReference type="InterPro" id="IPR022907">
    <property type="entry name" value="VapC_family"/>
</dbReference>
<dbReference type="PANTHER" id="PTHR33653:SF1">
    <property type="entry name" value="RIBONUCLEASE VAPC2"/>
    <property type="match status" value="1"/>
</dbReference>
<dbReference type="InterPro" id="IPR029060">
    <property type="entry name" value="PIN-like_dom_sf"/>
</dbReference>
<comment type="cofactor">
    <cofactor evidence="1">
        <name>Mg(2+)</name>
        <dbReference type="ChEBI" id="CHEBI:18420"/>
    </cofactor>
</comment>
<dbReference type="GO" id="GO:0004540">
    <property type="term" value="F:RNA nuclease activity"/>
    <property type="evidence" value="ECO:0007669"/>
    <property type="project" value="InterPro"/>
</dbReference>
<evidence type="ECO:0000256" key="6">
    <source>
        <dbReference type="ARBA" id="ARBA00022842"/>
    </source>
</evidence>
<evidence type="ECO:0000256" key="2">
    <source>
        <dbReference type="ARBA" id="ARBA00022649"/>
    </source>
</evidence>
<keyword evidence="4" id="KW-0479">Metal-binding</keyword>
<dbReference type="SUPFAM" id="SSF88723">
    <property type="entry name" value="PIN domain-like"/>
    <property type="match status" value="1"/>
</dbReference>
<organism evidence="9">
    <name type="scientific">hydrothermal vent metagenome</name>
    <dbReference type="NCBI Taxonomy" id="652676"/>
    <lineage>
        <taxon>unclassified sequences</taxon>
        <taxon>metagenomes</taxon>
        <taxon>ecological metagenomes</taxon>
    </lineage>
</organism>
<reference evidence="9" key="1">
    <citation type="submission" date="2016-10" db="EMBL/GenBank/DDBJ databases">
        <authorList>
            <person name="de Groot N.N."/>
        </authorList>
    </citation>
    <scope>NUCLEOTIDE SEQUENCE</scope>
</reference>
<dbReference type="HAMAP" id="MF_00265">
    <property type="entry name" value="VapC_Nob1"/>
    <property type="match status" value="1"/>
</dbReference>
<accession>A0A1W1C408</accession>
<evidence type="ECO:0000256" key="5">
    <source>
        <dbReference type="ARBA" id="ARBA00022801"/>
    </source>
</evidence>
<feature type="domain" description="PIN" evidence="8">
    <location>
        <begin position="1"/>
        <end position="121"/>
    </location>
</feature>
<evidence type="ECO:0000256" key="7">
    <source>
        <dbReference type="ARBA" id="ARBA00038093"/>
    </source>
</evidence>
<dbReference type="AlphaFoldDB" id="A0A1W1C408"/>
<keyword evidence="6" id="KW-0460">Magnesium</keyword>
<dbReference type="InterPro" id="IPR002716">
    <property type="entry name" value="PIN_dom"/>
</dbReference>
<evidence type="ECO:0000259" key="8">
    <source>
        <dbReference type="Pfam" id="PF01850"/>
    </source>
</evidence>
<dbReference type="GO" id="GO:0016787">
    <property type="term" value="F:hydrolase activity"/>
    <property type="evidence" value="ECO:0007669"/>
    <property type="project" value="UniProtKB-KW"/>
</dbReference>
<keyword evidence="2" id="KW-1277">Toxin-antitoxin system</keyword>
<keyword evidence="3" id="KW-0540">Nuclease</keyword>
<dbReference type="GO" id="GO:0046872">
    <property type="term" value="F:metal ion binding"/>
    <property type="evidence" value="ECO:0007669"/>
    <property type="project" value="UniProtKB-KW"/>
</dbReference>
<dbReference type="EMBL" id="FPHB01000048">
    <property type="protein sequence ID" value="SFV60483.1"/>
    <property type="molecule type" value="Genomic_DNA"/>
</dbReference>
<dbReference type="PANTHER" id="PTHR33653">
    <property type="entry name" value="RIBONUCLEASE VAPC2"/>
    <property type="match status" value="1"/>
</dbReference>
<gene>
    <name evidence="9" type="ORF">MNB_SM-7-760</name>
</gene>
<dbReference type="Gene3D" id="3.40.50.1010">
    <property type="entry name" value="5'-nuclease"/>
    <property type="match status" value="1"/>
</dbReference>
<proteinExistence type="inferred from homology"/>